<dbReference type="Pfam" id="PF24894">
    <property type="entry name" value="Hexapep_GlmU"/>
    <property type="match status" value="1"/>
</dbReference>
<dbReference type="InterPro" id="IPR029044">
    <property type="entry name" value="Nucleotide-diphossugar_trans"/>
</dbReference>
<dbReference type="GO" id="GO:0005829">
    <property type="term" value="C:cytosol"/>
    <property type="evidence" value="ECO:0007669"/>
    <property type="project" value="UniProtKB-SubCell"/>
</dbReference>
<keyword evidence="13" id="KW-1185">Reference proteome</keyword>
<comment type="subunit">
    <text evidence="9">Component of the translation initiation factor 2B (eIF2B) complex which is a heterodecamer of two sets of five different subunits: alpha, beta, gamma, delta and epsilon. Subunits alpha, beta and delta comprise a regulatory subcomplex and subunits epsilon and gamma comprise a catalytic subcomplex. Within the complex, the hexameric regulatory complex resides at the center, with the two heterodimeric catalytic subcomplexes bound on opposite sides.</text>
</comment>
<dbReference type="GO" id="GO:0005085">
    <property type="term" value="F:guanyl-nucleotide exchange factor activity"/>
    <property type="evidence" value="ECO:0007669"/>
    <property type="project" value="TreeGrafter"/>
</dbReference>
<dbReference type="EMBL" id="JOKQ01000005">
    <property type="protein sequence ID" value="KHN69790.1"/>
    <property type="molecule type" value="Genomic_DNA"/>
</dbReference>
<dbReference type="GO" id="GO:0016740">
    <property type="term" value="F:transferase activity"/>
    <property type="evidence" value="ECO:0007669"/>
    <property type="project" value="UniProtKB-KW"/>
</dbReference>
<evidence type="ECO:0000256" key="4">
    <source>
        <dbReference type="ARBA" id="ARBA00022540"/>
    </source>
</evidence>
<feature type="domain" description="Nucleotidyl transferase" evidence="10">
    <location>
        <begin position="6"/>
        <end position="132"/>
    </location>
</feature>
<comment type="caution">
    <text evidence="12">The sequence shown here is derived from an EMBL/GenBank/DDBJ whole genome shotgun (WGS) entry which is preliminary data.</text>
</comment>
<dbReference type="GO" id="GO:0002183">
    <property type="term" value="P:cytoplasmic translational initiation"/>
    <property type="evidence" value="ECO:0007669"/>
    <property type="project" value="TreeGrafter"/>
</dbReference>
<evidence type="ECO:0000256" key="2">
    <source>
        <dbReference type="ARBA" id="ARBA00007878"/>
    </source>
</evidence>
<dbReference type="FunCoup" id="A0A0B2ULF6">
    <property type="interactions" value="137"/>
</dbReference>
<dbReference type="SUPFAM" id="SSF53448">
    <property type="entry name" value="Nucleotide-diphospho-sugar transferases"/>
    <property type="match status" value="1"/>
</dbReference>
<keyword evidence="4" id="KW-0396">Initiation factor</keyword>
<dbReference type="PANTHER" id="PTHR45989:SF1">
    <property type="entry name" value="TRANSLATION INITIATION FACTOR EIF-2B SUBUNIT GAMMA"/>
    <property type="match status" value="1"/>
</dbReference>
<dbReference type="InParanoid" id="A0A0B2ULF6"/>
<evidence type="ECO:0000256" key="5">
    <source>
        <dbReference type="ARBA" id="ARBA00022917"/>
    </source>
</evidence>
<name>A0A0B2ULF6_9MICR</name>
<gene>
    <name evidence="12" type="ORF">M896_052000</name>
</gene>
<evidence type="ECO:0000256" key="1">
    <source>
        <dbReference type="ARBA" id="ARBA00004514"/>
    </source>
</evidence>
<dbReference type="InterPro" id="IPR005835">
    <property type="entry name" value="NTP_transferase_dom"/>
</dbReference>
<keyword evidence="3" id="KW-0963">Cytoplasm</keyword>
<proteinExistence type="inferred from homology"/>
<dbReference type="VEuPathDB" id="MicrosporidiaDB:M896_052000"/>
<keyword evidence="5" id="KW-0648">Protein biosynthesis</keyword>
<comment type="similarity">
    <text evidence="2">Belongs to the eIF-2B gamma/epsilon subunits family.</text>
</comment>
<keyword evidence="12" id="KW-0808">Transferase</keyword>
<dbReference type="GO" id="GO:0005851">
    <property type="term" value="C:eukaryotic translation initiation factor 2B complex"/>
    <property type="evidence" value="ECO:0007669"/>
    <property type="project" value="TreeGrafter"/>
</dbReference>
<dbReference type="RefSeq" id="XP_014563832.1">
    <property type="nucleotide sequence ID" value="XM_014708346.1"/>
</dbReference>
<dbReference type="InterPro" id="IPR051960">
    <property type="entry name" value="eIF2B_gamma"/>
</dbReference>
<dbReference type="HOGENOM" id="CLU_049753_0_0_1"/>
<protein>
    <recommendedName>
        <fullName evidence="6">Translation initiation factor eIF2B subunit gamma</fullName>
    </recommendedName>
    <alternativeName>
        <fullName evidence="7">eIF2B GDP-GTP exchange factor subunit gamma</fullName>
    </alternativeName>
</protein>
<evidence type="ECO:0000256" key="3">
    <source>
        <dbReference type="ARBA" id="ARBA00022490"/>
    </source>
</evidence>
<dbReference type="Gene3D" id="3.90.550.10">
    <property type="entry name" value="Spore Coat Polysaccharide Biosynthesis Protein SpsA, Chain A"/>
    <property type="match status" value="1"/>
</dbReference>
<dbReference type="OrthoDB" id="10250549at2759"/>
<dbReference type="PANTHER" id="PTHR45989">
    <property type="entry name" value="TRANSLATION INITIATION FACTOR EIF-2B SUBUNIT GAMMA"/>
    <property type="match status" value="1"/>
</dbReference>
<dbReference type="GO" id="GO:0003743">
    <property type="term" value="F:translation initiation factor activity"/>
    <property type="evidence" value="ECO:0007669"/>
    <property type="project" value="UniProtKB-KW"/>
</dbReference>
<evidence type="ECO:0000256" key="9">
    <source>
        <dbReference type="ARBA" id="ARBA00046432"/>
    </source>
</evidence>
<evidence type="ECO:0000313" key="12">
    <source>
        <dbReference type="EMBL" id="KHN69790.1"/>
    </source>
</evidence>
<dbReference type="Gene3D" id="2.160.10.10">
    <property type="entry name" value="Hexapeptide repeat proteins"/>
    <property type="match status" value="1"/>
</dbReference>
<evidence type="ECO:0000259" key="11">
    <source>
        <dbReference type="Pfam" id="PF24894"/>
    </source>
</evidence>
<evidence type="ECO:0000256" key="8">
    <source>
        <dbReference type="ARBA" id="ARBA00045373"/>
    </source>
</evidence>
<evidence type="ECO:0000256" key="6">
    <source>
        <dbReference type="ARBA" id="ARBA00044196"/>
    </source>
</evidence>
<comment type="function">
    <text evidence="8">Acts as a component of the translation initiation factor 2B (eIF2B) complex, which catalyzes the exchange of GDP for GTP on the eukaryotic initiation factor 2 (eIF2) complex gamma subunit. Its guanine nucleotide exchange factor activity is repressed when bound to eIF2 complex phosphorylated on the alpha subunit, thereby limiting the amount of methionyl-initiator methionine tRNA available to the ribosome and consequently global translation is repressed.</text>
</comment>
<dbReference type="AlphaFoldDB" id="A0A0B2ULF6"/>
<accession>A0A0B2ULF6</accession>
<dbReference type="GeneID" id="26261853"/>
<dbReference type="InterPro" id="IPR056818">
    <property type="entry name" value="GlmU/GlgC-like_hexapep"/>
</dbReference>
<dbReference type="Pfam" id="PF00483">
    <property type="entry name" value="NTP_transferase"/>
    <property type="match status" value="1"/>
</dbReference>
<comment type="subcellular location">
    <subcellularLocation>
        <location evidence="1">Cytoplasm</location>
        <location evidence="1">Cytosol</location>
    </subcellularLocation>
</comment>
<dbReference type="Proteomes" id="UP000031056">
    <property type="component" value="Unassembled WGS sequence"/>
</dbReference>
<feature type="domain" description="Glucose-1-phosphate adenylyltransferase/Bifunctional protein GlmU-like C-terminal hexapeptide" evidence="11">
    <location>
        <begin position="259"/>
        <end position="340"/>
    </location>
</feature>
<evidence type="ECO:0000259" key="10">
    <source>
        <dbReference type="Pfam" id="PF00483"/>
    </source>
</evidence>
<evidence type="ECO:0000313" key="13">
    <source>
        <dbReference type="Proteomes" id="UP000031056"/>
    </source>
</evidence>
<dbReference type="STRING" id="1354746.A0A0B2ULF6"/>
<organism evidence="12 13">
    <name type="scientific">Ordospora colligata OC4</name>
    <dbReference type="NCBI Taxonomy" id="1354746"/>
    <lineage>
        <taxon>Eukaryota</taxon>
        <taxon>Fungi</taxon>
        <taxon>Fungi incertae sedis</taxon>
        <taxon>Microsporidia</taxon>
        <taxon>Ordosporidae</taxon>
        <taxon>Ordospora</taxon>
    </lineage>
</organism>
<reference evidence="12 13" key="1">
    <citation type="journal article" date="2014" name="MBio">
        <title>The Ordospora colligata genome; evolution of extreme reduction in microsporidia and host-to-parasite horizontal gene transfer.</title>
        <authorList>
            <person name="Pombert J.-F."/>
            <person name="Haag K.L."/>
            <person name="Beidas S."/>
            <person name="Ebert D."/>
            <person name="Keeling P.J."/>
        </authorList>
    </citation>
    <scope>NUCLEOTIDE SEQUENCE [LARGE SCALE GENOMIC DNA]</scope>
    <source>
        <strain evidence="12 13">OC4</strain>
    </source>
</reference>
<sequence length="365" mass="40481">MFETIILIGPGAEMFPIVNKRLPKACIPIVNRPIIHHAIKLLESVTRKFIIIGLNEERDAVLDATRSTTKKPIKYIGIEMYDGTVASLMAIRSIIECEDVIVCKGDIVGSIDIKEMVQKYFESKRMLMVTLQNSKMESTLMGYRAGNLMFYGNSQDYKISFGLLKDGLTLTKDYDVVPLYMMKSSLFEMLDSRFFSFKHDLMPNLVKELGVSNPVGIYSPRSGNVYHIRTIDDYLEVNALLKKQIVGASAKPKTDDVNAKFVKEYAKKNSIKDISNLIDTDVVIEENAFIFGSIIGSKCIVGNESKVMCSILMDGVKIGKKSHIEGTLIGSMVSIPEGSKLVNCKVSPGYVFSNSVCSSDGVFGL</sequence>
<evidence type="ECO:0000256" key="7">
    <source>
        <dbReference type="ARBA" id="ARBA00044229"/>
    </source>
</evidence>